<feature type="region of interest" description="Disordered" evidence="1">
    <location>
        <begin position="39"/>
        <end position="68"/>
    </location>
</feature>
<reference evidence="2 3" key="1">
    <citation type="submission" date="2018-04" db="EMBL/GenBank/DDBJ databases">
        <title>Genome of Nocardioides gansuensis WSJ-1.</title>
        <authorList>
            <person name="Wu S."/>
            <person name="Wang G."/>
        </authorList>
    </citation>
    <scope>NUCLEOTIDE SEQUENCE [LARGE SCALE GENOMIC DNA]</scope>
    <source>
        <strain evidence="2 3">WSJ-1</strain>
    </source>
</reference>
<dbReference type="AlphaFoldDB" id="A0A2T8FF21"/>
<evidence type="ECO:0000313" key="2">
    <source>
        <dbReference type="EMBL" id="PVG84306.1"/>
    </source>
</evidence>
<accession>A0A2T8FF21</accession>
<organism evidence="2 3">
    <name type="scientific">Nocardioides gansuensis</name>
    <dbReference type="NCBI Taxonomy" id="2138300"/>
    <lineage>
        <taxon>Bacteria</taxon>
        <taxon>Bacillati</taxon>
        <taxon>Actinomycetota</taxon>
        <taxon>Actinomycetes</taxon>
        <taxon>Propionibacteriales</taxon>
        <taxon>Nocardioidaceae</taxon>
        <taxon>Nocardioides</taxon>
    </lineage>
</organism>
<evidence type="ECO:0000313" key="3">
    <source>
        <dbReference type="Proteomes" id="UP000246018"/>
    </source>
</evidence>
<evidence type="ECO:0008006" key="4">
    <source>
        <dbReference type="Google" id="ProtNLM"/>
    </source>
</evidence>
<sequence length="439" mass="48040">MLRSTAPRTAGLLRSRRRRAVAATLGALTLVVATAHLLPDRNGEGPALTPTGQPTDRPLPSGATGRGVVTPEMQAEIDRVVAAGLRQRVSPTASARSLATATARCATFDGQRYCLGVGWTTKTEQQVAARLASPAPSGRERTGDLDPVAAMQRLARMTPAARADAERAELTDAARSVAKVWLLRHEIQGVPLPADLAEEHPEAFGRPARAVQARDTTTAAATTPTPGTDPAAATAPAPVPAAAPAVKTPADYPQAFKILKDKHVRPQKEYYWCGPATMQMIAWGWRDRRQGQALWAERLHTTTAGTSITDMVRVVNNNTGFDRPEHAGSYVVLDIGDFTFDQWWLLMMKHVHDYQAPVVLHPVLLKRYFPYLDDDASGHFQVGRGFDQNPGGNPQLGYFEPWDQSRFDPSEPFIPRNQWRSAYKAYRANQAHFQHNLGV</sequence>
<feature type="region of interest" description="Disordered" evidence="1">
    <location>
        <begin position="206"/>
        <end position="236"/>
    </location>
</feature>
<comment type="caution">
    <text evidence="2">The sequence shown here is derived from an EMBL/GenBank/DDBJ whole genome shotgun (WGS) entry which is preliminary data.</text>
</comment>
<feature type="compositionally biased region" description="Low complexity" evidence="1">
    <location>
        <begin position="208"/>
        <end position="236"/>
    </location>
</feature>
<dbReference type="EMBL" id="QDGZ01000001">
    <property type="protein sequence ID" value="PVG84306.1"/>
    <property type="molecule type" value="Genomic_DNA"/>
</dbReference>
<evidence type="ECO:0000256" key="1">
    <source>
        <dbReference type="SAM" id="MobiDB-lite"/>
    </source>
</evidence>
<gene>
    <name evidence="2" type="ORF">DDE18_01350</name>
</gene>
<name>A0A2T8FF21_9ACTN</name>
<protein>
    <recommendedName>
        <fullName evidence="4">Peptidase C39-like domain-containing protein</fullName>
    </recommendedName>
</protein>
<dbReference type="Gene3D" id="3.90.70.10">
    <property type="entry name" value="Cysteine proteinases"/>
    <property type="match status" value="1"/>
</dbReference>
<dbReference type="Proteomes" id="UP000246018">
    <property type="component" value="Unassembled WGS sequence"/>
</dbReference>
<dbReference type="RefSeq" id="WP_116570437.1">
    <property type="nucleotide sequence ID" value="NZ_QDGZ01000001.1"/>
</dbReference>
<keyword evidence="3" id="KW-1185">Reference proteome</keyword>
<proteinExistence type="predicted"/>